<organism evidence="4 5">
    <name type="scientific">Tahibacter soli</name>
    <dbReference type="NCBI Taxonomy" id="2983605"/>
    <lineage>
        <taxon>Bacteria</taxon>
        <taxon>Pseudomonadati</taxon>
        <taxon>Pseudomonadota</taxon>
        <taxon>Gammaproteobacteria</taxon>
        <taxon>Lysobacterales</taxon>
        <taxon>Rhodanobacteraceae</taxon>
        <taxon>Tahibacter</taxon>
    </lineage>
</organism>
<dbReference type="EMBL" id="JAOVZO020000020">
    <property type="protein sequence ID" value="MDC8015149.1"/>
    <property type="molecule type" value="Genomic_DNA"/>
</dbReference>
<comment type="caution">
    <text evidence="4">The sequence shown here is derived from an EMBL/GenBank/DDBJ whole genome shotgun (WGS) entry which is preliminary data.</text>
</comment>
<dbReference type="GO" id="GO:0004222">
    <property type="term" value="F:metalloendopeptidase activity"/>
    <property type="evidence" value="ECO:0007669"/>
    <property type="project" value="TreeGrafter"/>
</dbReference>
<dbReference type="InterPro" id="IPR011055">
    <property type="entry name" value="Dup_hybrid_motif"/>
</dbReference>
<reference evidence="4" key="1">
    <citation type="submission" date="2023-02" db="EMBL/GenBank/DDBJ databases">
        <title>Tahibacter soli sp. nov. isolated from soil.</title>
        <authorList>
            <person name="Baek J.H."/>
            <person name="Lee J.K."/>
            <person name="Choi D.G."/>
            <person name="Jeon C.O."/>
        </authorList>
    </citation>
    <scope>NUCLEOTIDE SEQUENCE</scope>
    <source>
        <strain evidence="4">BL</strain>
    </source>
</reference>
<feature type="chain" id="PRO_5040757652" evidence="2">
    <location>
        <begin position="19"/>
        <end position="266"/>
    </location>
</feature>
<dbReference type="PANTHER" id="PTHR21666">
    <property type="entry name" value="PEPTIDASE-RELATED"/>
    <property type="match status" value="1"/>
</dbReference>
<feature type="compositionally biased region" description="Basic and acidic residues" evidence="1">
    <location>
        <begin position="125"/>
        <end position="136"/>
    </location>
</feature>
<dbReference type="InterPro" id="IPR016047">
    <property type="entry name" value="M23ase_b-sheet_dom"/>
</dbReference>
<protein>
    <submittedName>
        <fullName evidence="4">M23 family metallopeptidase</fullName>
    </submittedName>
</protein>
<evidence type="ECO:0000256" key="2">
    <source>
        <dbReference type="SAM" id="SignalP"/>
    </source>
</evidence>
<feature type="domain" description="M23ase beta-sheet core" evidence="3">
    <location>
        <begin position="165"/>
        <end position="260"/>
    </location>
</feature>
<dbReference type="RefSeq" id="WP_263544170.1">
    <property type="nucleotide sequence ID" value="NZ_JAOVZO020000020.1"/>
</dbReference>
<evidence type="ECO:0000313" key="5">
    <source>
        <dbReference type="Proteomes" id="UP001139971"/>
    </source>
</evidence>
<dbReference type="CDD" id="cd12797">
    <property type="entry name" value="M23_peptidase"/>
    <property type="match status" value="1"/>
</dbReference>
<dbReference type="Pfam" id="PF01551">
    <property type="entry name" value="Peptidase_M23"/>
    <property type="match status" value="1"/>
</dbReference>
<feature type="signal peptide" evidence="2">
    <location>
        <begin position="1"/>
        <end position="18"/>
    </location>
</feature>
<gene>
    <name evidence="4" type="ORF">OD750_021610</name>
</gene>
<evidence type="ECO:0000259" key="3">
    <source>
        <dbReference type="Pfam" id="PF01551"/>
    </source>
</evidence>
<dbReference type="Gene3D" id="2.70.70.10">
    <property type="entry name" value="Glucose Permease (Domain IIA)"/>
    <property type="match status" value="1"/>
</dbReference>
<evidence type="ECO:0000256" key="1">
    <source>
        <dbReference type="SAM" id="MobiDB-lite"/>
    </source>
</evidence>
<sequence>MQRLIVAGLLSCAAVAHAQIPDALPKEVQQGQLVVVRTTPGSKVTYAGRNVRVAADGTFAIGIAYDAPKEVRVQVRAPGGKSKVERIAVTQRTYETERVDGLPPETVTPDAKTARRIRAEAARVEAARQRNDDRTDFAGGLKKPPGRVSGVYGSARIDNGQPRAPHLGLDIAAGAGTPIAAPAGGIVTLAEPDFVLSGGTVLVDHGHGVSSSFLHLSKIDVKAGDRVERGAKIGEVGATGRATGPHIHWGVNWFGTRLDPALAPSP</sequence>
<keyword evidence="2" id="KW-0732">Signal</keyword>
<name>A0A9X4BMC6_9GAMM</name>
<evidence type="ECO:0000313" key="4">
    <source>
        <dbReference type="EMBL" id="MDC8015149.1"/>
    </source>
</evidence>
<dbReference type="SUPFAM" id="SSF51261">
    <property type="entry name" value="Duplicated hybrid motif"/>
    <property type="match status" value="1"/>
</dbReference>
<feature type="region of interest" description="Disordered" evidence="1">
    <location>
        <begin position="125"/>
        <end position="149"/>
    </location>
</feature>
<keyword evidence="5" id="KW-1185">Reference proteome</keyword>
<accession>A0A9X4BMC6</accession>
<dbReference type="AlphaFoldDB" id="A0A9X4BMC6"/>
<proteinExistence type="predicted"/>
<dbReference type="FunFam" id="2.70.70.10:FF:000019">
    <property type="entry name" value="M23 family peptidase"/>
    <property type="match status" value="1"/>
</dbReference>
<dbReference type="PANTHER" id="PTHR21666:SF285">
    <property type="entry name" value="M23 FAMILY METALLOPEPTIDASE"/>
    <property type="match status" value="1"/>
</dbReference>
<dbReference type="InterPro" id="IPR050570">
    <property type="entry name" value="Cell_wall_metabolism_enzyme"/>
</dbReference>
<dbReference type="Proteomes" id="UP001139971">
    <property type="component" value="Unassembled WGS sequence"/>
</dbReference>